<organism evidence="4 5">
    <name type="scientific">Eiseniibacteriota bacterium</name>
    <dbReference type="NCBI Taxonomy" id="2212470"/>
    <lineage>
        <taxon>Bacteria</taxon>
        <taxon>Candidatus Eiseniibacteriota</taxon>
    </lineage>
</organism>
<name>A0A849SGI5_UNCEI</name>
<evidence type="ECO:0000313" key="5">
    <source>
        <dbReference type="Proteomes" id="UP000580839"/>
    </source>
</evidence>
<dbReference type="Gene3D" id="2.40.160.20">
    <property type="match status" value="1"/>
</dbReference>
<feature type="domain" description="Outer membrane protein beta-barrel" evidence="3">
    <location>
        <begin position="8"/>
        <end position="179"/>
    </location>
</feature>
<feature type="signal peptide" evidence="2">
    <location>
        <begin position="1"/>
        <end position="23"/>
    </location>
</feature>
<comment type="caution">
    <text evidence="4">The sequence shown here is derived from an EMBL/GenBank/DDBJ whole genome shotgun (WGS) entry which is preliminary data.</text>
</comment>
<feature type="chain" id="PRO_5032421469" description="Outer membrane protein beta-barrel domain-containing protein" evidence="2">
    <location>
        <begin position="24"/>
        <end position="183"/>
    </location>
</feature>
<gene>
    <name evidence="4" type="ORF">HOP12_09965</name>
</gene>
<dbReference type="AlphaFoldDB" id="A0A849SGI5"/>
<protein>
    <recommendedName>
        <fullName evidence="3">Outer membrane protein beta-barrel domain-containing protein</fullName>
    </recommendedName>
</protein>
<sequence>MRKIWLASVVALAIALAAGTAGATSVSVGAFGGLSFPVLNDQAERGTLYGVRVPVNLLPLLTVEPYYAQSALGDLEEEFGGLAFTRDGGDLTSFGANVLLSFGGPIRFYPFGGIGQFKIEREGSESLEEMGYSFGLGLGIGLPAVPGLSIDVRGEMTMIPTDETSQKFANATLGATWRFFSVP</sequence>
<evidence type="ECO:0000259" key="3">
    <source>
        <dbReference type="Pfam" id="PF13505"/>
    </source>
</evidence>
<dbReference type="InterPro" id="IPR027385">
    <property type="entry name" value="Beta-barrel_OMP"/>
</dbReference>
<dbReference type="Proteomes" id="UP000580839">
    <property type="component" value="Unassembled WGS sequence"/>
</dbReference>
<dbReference type="Pfam" id="PF13505">
    <property type="entry name" value="OMP_b-brl"/>
    <property type="match status" value="1"/>
</dbReference>
<evidence type="ECO:0000256" key="1">
    <source>
        <dbReference type="ARBA" id="ARBA00022729"/>
    </source>
</evidence>
<evidence type="ECO:0000256" key="2">
    <source>
        <dbReference type="SAM" id="SignalP"/>
    </source>
</evidence>
<proteinExistence type="predicted"/>
<evidence type="ECO:0000313" key="4">
    <source>
        <dbReference type="EMBL" id="NOT34482.1"/>
    </source>
</evidence>
<accession>A0A849SGI5</accession>
<dbReference type="SUPFAM" id="SSF56925">
    <property type="entry name" value="OMPA-like"/>
    <property type="match status" value="1"/>
</dbReference>
<reference evidence="4 5" key="1">
    <citation type="submission" date="2020-04" db="EMBL/GenBank/DDBJ databases">
        <title>Metagenomic profiling of ammonia- and methane-oxidizing microorganisms in a Dutch drinking water treatment plant.</title>
        <authorList>
            <person name="Poghosyan L."/>
            <person name="Leucker S."/>
        </authorList>
    </citation>
    <scope>NUCLEOTIDE SEQUENCE [LARGE SCALE GENOMIC DNA]</scope>
    <source>
        <strain evidence="4">S-RSF-IL-03</strain>
    </source>
</reference>
<keyword evidence="1 2" id="KW-0732">Signal</keyword>
<dbReference type="EMBL" id="JABFRW010000125">
    <property type="protein sequence ID" value="NOT34482.1"/>
    <property type="molecule type" value="Genomic_DNA"/>
</dbReference>
<dbReference type="InterPro" id="IPR011250">
    <property type="entry name" value="OMP/PagP_B-barrel"/>
</dbReference>